<dbReference type="EMBL" id="JAGTTL010000085">
    <property type="protein sequence ID" value="KAK6291056.1"/>
    <property type="molecule type" value="Genomic_DNA"/>
</dbReference>
<gene>
    <name evidence="3" type="ORF">J4Q44_G00385440</name>
</gene>
<sequence>MSGAIHPTFAVCLALCLAGWAVSGASVKAQKTSPVCYLCNDKKCQTVESVYDHFKDHFTLWSRGKMAEIPPCNTTSPLPSGECLVCVDNQKIYAVCDSEIIKPVFEGQDNSMPAIEANCTSIFSTDGTGGSGGLASLPDPNAPTLTPDGTGGLSKEVNITIGVLAPMAFLVILFIIVALCRRTRSMSTSEVL</sequence>
<keyword evidence="1" id="KW-0472">Membrane</keyword>
<keyword evidence="1" id="KW-1133">Transmembrane helix</keyword>
<keyword evidence="4" id="KW-1185">Reference proteome</keyword>
<accession>A0AAN8KQZ9</accession>
<name>A0AAN8KQZ9_9TELE</name>
<keyword evidence="2" id="KW-0732">Signal</keyword>
<feature type="chain" id="PRO_5042860095" evidence="2">
    <location>
        <begin position="25"/>
        <end position="192"/>
    </location>
</feature>
<protein>
    <submittedName>
        <fullName evidence="3">Uncharacterized protein</fullName>
    </submittedName>
</protein>
<dbReference type="Proteomes" id="UP001356427">
    <property type="component" value="Unassembled WGS sequence"/>
</dbReference>
<reference evidence="3 4" key="1">
    <citation type="submission" date="2021-04" db="EMBL/GenBank/DDBJ databases">
        <authorList>
            <person name="De Guttry C."/>
            <person name="Zahm M."/>
            <person name="Klopp C."/>
            <person name="Cabau C."/>
            <person name="Louis A."/>
            <person name="Berthelot C."/>
            <person name="Parey E."/>
            <person name="Roest Crollius H."/>
            <person name="Montfort J."/>
            <person name="Robinson-Rechavi M."/>
            <person name="Bucao C."/>
            <person name="Bouchez O."/>
            <person name="Gislard M."/>
            <person name="Lluch J."/>
            <person name="Milhes M."/>
            <person name="Lampietro C."/>
            <person name="Lopez Roques C."/>
            <person name="Donnadieu C."/>
            <person name="Braasch I."/>
            <person name="Desvignes T."/>
            <person name="Postlethwait J."/>
            <person name="Bobe J."/>
            <person name="Wedekind C."/>
            <person name="Guiguen Y."/>
        </authorList>
    </citation>
    <scope>NUCLEOTIDE SEQUENCE [LARGE SCALE GENOMIC DNA]</scope>
    <source>
        <strain evidence="3">Cs_M1</strain>
        <tissue evidence="3">Blood</tissue>
    </source>
</reference>
<organism evidence="3 4">
    <name type="scientific">Coregonus suidteri</name>
    <dbReference type="NCBI Taxonomy" id="861788"/>
    <lineage>
        <taxon>Eukaryota</taxon>
        <taxon>Metazoa</taxon>
        <taxon>Chordata</taxon>
        <taxon>Craniata</taxon>
        <taxon>Vertebrata</taxon>
        <taxon>Euteleostomi</taxon>
        <taxon>Actinopterygii</taxon>
        <taxon>Neopterygii</taxon>
        <taxon>Teleostei</taxon>
        <taxon>Protacanthopterygii</taxon>
        <taxon>Salmoniformes</taxon>
        <taxon>Salmonidae</taxon>
        <taxon>Coregoninae</taxon>
        <taxon>Coregonus</taxon>
    </lineage>
</organism>
<dbReference type="AlphaFoldDB" id="A0AAN8KQZ9"/>
<evidence type="ECO:0000256" key="1">
    <source>
        <dbReference type="SAM" id="Phobius"/>
    </source>
</evidence>
<evidence type="ECO:0000313" key="4">
    <source>
        <dbReference type="Proteomes" id="UP001356427"/>
    </source>
</evidence>
<keyword evidence="1" id="KW-0812">Transmembrane</keyword>
<proteinExistence type="predicted"/>
<comment type="caution">
    <text evidence="3">The sequence shown here is derived from an EMBL/GenBank/DDBJ whole genome shotgun (WGS) entry which is preliminary data.</text>
</comment>
<feature type="transmembrane region" description="Helical" evidence="1">
    <location>
        <begin position="159"/>
        <end position="180"/>
    </location>
</feature>
<evidence type="ECO:0000313" key="3">
    <source>
        <dbReference type="EMBL" id="KAK6291056.1"/>
    </source>
</evidence>
<feature type="signal peptide" evidence="2">
    <location>
        <begin position="1"/>
        <end position="24"/>
    </location>
</feature>
<evidence type="ECO:0000256" key="2">
    <source>
        <dbReference type="SAM" id="SignalP"/>
    </source>
</evidence>